<proteinExistence type="predicted"/>
<evidence type="ECO:0000313" key="1">
    <source>
        <dbReference type="EMBL" id="ORX60525.1"/>
    </source>
</evidence>
<keyword evidence="2" id="KW-1185">Reference proteome</keyword>
<comment type="caution">
    <text evidence="1">The sequence shown here is derived from an EMBL/GenBank/DDBJ whole genome shotgun (WGS) entry which is preliminary data.</text>
</comment>
<gene>
    <name evidence="1" type="ORF">DM01DRAFT_1332673</name>
</gene>
<accession>A0A1X2GSU7</accession>
<reference evidence="1 2" key="1">
    <citation type="submission" date="2016-07" db="EMBL/GenBank/DDBJ databases">
        <title>Pervasive Adenine N6-methylation of Active Genes in Fungi.</title>
        <authorList>
            <consortium name="DOE Joint Genome Institute"/>
            <person name="Mondo S.J."/>
            <person name="Dannebaum R.O."/>
            <person name="Kuo R.C."/>
            <person name="Labutti K."/>
            <person name="Haridas S."/>
            <person name="Kuo A."/>
            <person name="Salamov A."/>
            <person name="Ahrendt S.R."/>
            <person name="Lipzen A."/>
            <person name="Sullivan W."/>
            <person name="Andreopoulos W.B."/>
            <person name="Clum A."/>
            <person name="Lindquist E."/>
            <person name="Daum C."/>
            <person name="Ramamoorthy G.K."/>
            <person name="Gryganskyi A."/>
            <person name="Culley D."/>
            <person name="Magnuson J.K."/>
            <person name="James T.Y."/>
            <person name="O'Malley M.A."/>
            <person name="Stajich J.E."/>
            <person name="Spatafora J.W."/>
            <person name="Visel A."/>
            <person name="Grigoriev I.V."/>
        </authorList>
    </citation>
    <scope>NUCLEOTIDE SEQUENCE [LARGE SCALE GENOMIC DNA]</scope>
    <source>
        <strain evidence="1 2">NRRL 3301</strain>
    </source>
</reference>
<dbReference type="EMBL" id="MCGT01000004">
    <property type="protein sequence ID" value="ORX60525.1"/>
    <property type="molecule type" value="Genomic_DNA"/>
</dbReference>
<dbReference type="AlphaFoldDB" id="A0A1X2GSU7"/>
<name>A0A1X2GSU7_9FUNG</name>
<dbReference type="Proteomes" id="UP000242146">
    <property type="component" value="Unassembled WGS sequence"/>
</dbReference>
<sequence>MPGHFFADDSFYQHIKALVDIPKVAEHHESNSPLSHPKIHLDDDQQKVPLDQCTLPLPHARHFGLAVRQSPIHM</sequence>
<organism evidence="1 2">
    <name type="scientific">Hesseltinella vesiculosa</name>
    <dbReference type="NCBI Taxonomy" id="101127"/>
    <lineage>
        <taxon>Eukaryota</taxon>
        <taxon>Fungi</taxon>
        <taxon>Fungi incertae sedis</taxon>
        <taxon>Mucoromycota</taxon>
        <taxon>Mucoromycotina</taxon>
        <taxon>Mucoromycetes</taxon>
        <taxon>Mucorales</taxon>
        <taxon>Cunninghamellaceae</taxon>
        <taxon>Hesseltinella</taxon>
    </lineage>
</organism>
<protein>
    <submittedName>
        <fullName evidence="1">Uncharacterized protein</fullName>
    </submittedName>
</protein>
<evidence type="ECO:0000313" key="2">
    <source>
        <dbReference type="Proteomes" id="UP000242146"/>
    </source>
</evidence>